<dbReference type="SUPFAM" id="SSF81301">
    <property type="entry name" value="Nucleotidyltransferase"/>
    <property type="match status" value="1"/>
</dbReference>
<reference evidence="4" key="1">
    <citation type="journal article" date="2019" name="Int. J. Syst. Evol. Microbiol.">
        <title>The Global Catalogue of Microorganisms (GCM) 10K type strain sequencing project: providing services to taxonomists for standard genome sequencing and annotation.</title>
        <authorList>
            <consortium name="The Broad Institute Genomics Platform"/>
            <consortium name="The Broad Institute Genome Sequencing Center for Infectious Disease"/>
            <person name="Wu L."/>
            <person name="Ma J."/>
        </authorList>
    </citation>
    <scope>NUCLEOTIDE SEQUENCE [LARGE SCALE GENOMIC DNA]</scope>
    <source>
        <strain evidence="4">CGMCC 1.12286</strain>
    </source>
</reference>
<feature type="domain" description="DUF294" evidence="2">
    <location>
        <begin position="199"/>
        <end position="337"/>
    </location>
</feature>
<name>A0ABW4JP82_9BACL</name>
<comment type="caution">
    <text evidence="3">The sequence shown here is derived from an EMBL/GenBank/DDBJ whole genome shotgun (WGS) entry which is preliminary data.</text>
</comment>
<evidence type="ECO:0000313" key="4">
    <source>
        <dbReference type="Proteomes" id="UP001597079"/>
    </source>
</evidence>
<proteinExistence type="predicted"/>
<dbReference type="Pfam" id="PF03445">
    <property type="entry name" value="DUF294"/>
    <property type="match status" value="1"/>
</dbReference>
<dbReference type="RefSeq" id="WP_377945275.1">
    <property type="nucleotide sequence ID" value="NZ_JBHUCX010000092.1"/>
</dbReference>
<dbReference type="Pfam" id="PF10335">
    <property type="entry name" value="DUF294_C"/>
    <property type="match status" value="1"/>
</dbReference>
<dbReference type="InterPro" id="IPR043519">
    <property type="entry name" value="NT_sf"/>
</dbReference>
<dbReference type="InterPro" id="IPR018821">
    <property type="entry name" value="DUF294_put_nucleoTrafse_sb-bd"/>
</dbReference>
<sequence>MISFPELNFADFAAEDRFARHKIWLHAVIETSQSWFTQGGSLQDWIDAFQIQREQLLRLGWTAYVPEDIRKHVHYIRFGSAARGEDLLGSDLDYALITDGEIETDEATRYLEQFIQGMHGLGFQPCQGFVMGTNPRWIGTEEAWKKRIDQYFSFPNWQHARYLFIMADSRPLYQETTVWANIAENVCAGIRKSSFICWEMAHLGIHKSVAIDLRGQVKTKTVHGHQYFDVKAGLLNPIVHSVRLLALREGVHALPTQDRLHALQSMCVLSEELASNIRSALHFGWRLRLFQHLEDLAKEQPPQDLVCWNTLSEPYRQEANLHVQTAKRLERLVHRTFRK</sequence>
<organism evidence="3 4">
    <name type="scientific">Alicyclobacillus fodiniaquatilis</name>
    <dbReference type="NCBI Taxonomy" id="1661150"/>
    <lineage>
        <taxon>Bacteria</taxon>
        <taxon>Bacillati</taxon>
        <taxon>Bacillota</taxon>
        <taxon>Bacilli</taxon>
        <taxon>Bacillales</taxon>
        <taxon>Alicyclobacillaceae</taxon>
        <taxon>Alicyclobacillus</taxon>
    </lineage>
</organism>
<evidence type="ECO:0000259" key="2">
    <source>
        <dbReference type="Pfam" id="PF10335"/>
    </source>
</evidence>
<feature type="domain" description="Protein-PII uridylyltransferase N-terminal" evidence="1">
    <location>
        <begin position="61"/>
        <end position="153"/>
    </location>
</feature>
<keyword evidence="4" id="KW-1185">Reference proteome</keyword>
<gene>
    <name evidence="3" type="ORF">ACFSB2_22125</name>
</gene>
<protein>
    <submittedName>
        <fullName evidence="3">Nucleotidyltransferase substrate binding domain-containing protein</fullName>
    </submittedName>
</protein>
<dbReference type="EMBL" id="JBHUCX010000092">
    <property type="protein sequence ID" value="MFD1677375.1"/>
    <property type="molecule type" value="Genomic_DNA"/>
</dbReference>
<dbReference type="Proteomes" id="UP001597079">
    <property type="component" value="Unassembled WGS sequence"/>
</dbReference>
<accession>A0ABW4JP82</accession>
<evidence type="ECO:0000259" key="1">
    <source>
        <dbReference type="Pfam" id="PF03445"/>
    </source>
</evidence>
<evidence type="ECO:0000313" key="3">
    <source>
        <dbReference type="EMBL" id="MFD1677375.1"/>
    </source>
</evidence>
<dbReference type="InterPro" id="IPR005105">
    <property type="entry name" value="GlnD_Uridyltrans_N"/>
</dbReference>